<name>A0A245ZJA0_9SPHN</name>
<protein>
    <recommendedName>
        <fullName evidence="3">PRC-barrel domain protein</fullName>
    </recommendedName>
</protein>
<dbReference type="Proteomes" id="UP000197783">
    <property type="component" value="Unassembled WGS sequence"/>
</dbReference>
<evidence type="ECO:0000313" key="2">
    <source>
        <dbReference type="Proteomes" id="UP000197783"/>
    </source>
</evidence>
<organism evidence="1 2">
    <name type="scientific">Sphingomonas mucosissima</name>
    <dbReference type="NCBI Taxonomy" id="370959"/>
    <lineage>
        <taxon>Bacteria</taxon>
        <taxon>Pseudomonadati</taxon>
        <taxon>Pseudomonadota</taxon>
        <taxon>Alphaproteobacteria</taxon>
        <taxon>Sphingomonadales</taxon>
        <taxon>Sphingomonadaceae</taxon>
        <taxon>Sphingomonas</taxon>
    </lineage>
</organism>
<comment type="caution">
    <text evidence="1">The sequence shown here is derived from an EMBL/GenBank/DDBJ whole genome shotgun (WGS) entry which is preliminary data.</text>
</comment>
<dbReference type="OrthoDB" id="7204781at2"/>
<evidence type="ECO:0000313" key="1">
    <source>
        <dbReference type="EMBL" id="OWK29817.1"/>
    </source>
</evidence>
<keyword evidence="2" id="KW-1185">Reference proteome</keyword>
<dbReference type="Gene3D" id="2.30.30.240">
    <property type="entry name" value="PRC-barrel domain"/>
    <property type="match status" value="1"/>
</dbReference>
<dbReference type="RefSeq" id="WP_088333920.1">
    <property type="nucleotide sequence ID" value="NZ_NBBJ01000003.1"/>
</dbReference>
<dbReference type="SUPFAM" id="SSF50346">
    <property type="entry name" value="PRC-barrel domain"/>
    <property type="match status" value="1"/>
</dbReference>
<dbReference type="InterPro" id="IPR011033">
    <property type="entry name" value="PRC_barrel-like_sf"/>
</dbReference>
<gene>
    <name evidence="1" type="ORF">SPMU_22390</name>
</gene>
<evidence type="ECO:0008006" key="3">
    <source>
        <dbReference type="Google" id="ProtNLM"/>
    </source>
</evidence>
<sequence>MAKTLFAVLGSVALLVGCNTAEERAEDQREEAAEASAAAAGAAVAALGLSEAQLLDADVVDANGRELGEVEGVTRGDDGQVNHLKVRLENSNPSRVVQVPVANLQPVKPGGETDLSTTLTAEQLAALPDADAVQH</sequence>
<dbReference type="PROSITE" id="PS51257">
    <property type="entry name" value="PROKAR_LIPOPROTEIN"/>
    <property type="match status" value="1"/>
</dbReference>
<dbReference type="AlphaFoldDB" id="A0A245ZJA0"/>
<reference evidence="1 2" key="1">
    <citation type="submission" date="2017-03" db="EMBL/GenBank/DDBJ databases">
        <title>Genome sequence of Sphingomonas mucosissima DSM 17494.</title>
        <authorList>
            <person name="Poehlein A."/>
            <person name="Wuebbeler J.H."/>
            <person name="Steinbuechel A."/>
            <person name="Daniel R."/>
        </authorList>
    </citation>
    <scope>NUCLEOTIDE SEQUENCE [LARGE SCALE GENOMIC DNA]</scope>
    <source>
        <strain evidence="1 2">DSM 17494</strain>
    </source>
</reference>
<dbReference type="EMBL" id="NBBJ01000003">
    <property type="protein sequence ID" value="OWK29817.1"/>
    <property type="molecule type" value="Genomic_DNA"/>
</dbReference>
<proteinExistence type="predicted"/>
<accession>A0A245ZJA0</accession>